<organism evidence="1 3">
    <name type="scientific">Enterococcus haemoperoxidus ATCC BAA-382</name>
    <dbReference type="NCBI Taxonomy" id="1158608"/>
    <lineage>
        <taxon>Bacteria</taxon>
        <taxon>Bacillati</taxon>
        <taxon>Bacillota</taxon>
        <taxon>Bacilli</taxon>
        <taxon>Lactobacillales</taxon>
        <taxon>Enterococcaceae</taxon>
        <taxon>Enterococcus</taxon>
    </lineage>
</organism>
<dbReference type="GO" id="GO:0007021">
    <property type="term" value="P:tubulin complex assembly"/>
    <property type="evidence" value="ECO:0007669"/>
    <property type="project" value="InterPro"/>
</dbReference>
<dbReference type="Proteomes" id="UP000014197">
    <property type="component" value="Unassembled WGS sequence"/>
</dbReference>
<evidence type="ECO:0000313" key="3">
    <source>
        <dbReference type="Proteomes" id="UP000013858"/>
    </source>
</evidence>
<dbReference type="AlphaFoldDB" id="R2SZI6"/>
<comment type="caution">
    <text evidence="1">The sequence shown here is derived from an EMBL/GenBank/DDBJ whole genome shotgun (WGS) entry which is preliminary data.</text>
</comment>
<dbReference type="GO" id="GO:0007023">
    <property type="term" value="P:post-chaperonin tubulin folding pathway"/>
    <property type="evidence" value="ECO:0007669"/>
    <property type="project" value="InterPro"/>
</dbReference>
<evidence type="ECO:0000313" key="2">
    <source>
        <dbReference type="EMBL" id="EOT61378.1"/>
    </source>
</evidence>
<dbReference type="EMBL" id="AJAR01000025">
    <property type="protein sequence ID" value="EOH93424.1"/>
    <property type="molecule type" value="Genomic_DNA"/>
</dbReference>
<evidence type="ECO:0000313" key="1">
    <source>
        <dbReference type="EMBL" id="EOH93424.1"/>
    </source>
</evidence>
<dbReference type="RefSeq" id="WP_010762835.1">
    <property type="nucleotide sequence ID" value="NZ_KB946316.1"/>
</dbReference>
<dbReference type="OrthoDB" id="9965482at2"/>
<dbReference type="SUPFAM" id="SSF46988">
    <property type="entry name" value="Tubulin chaperone cofactor A"/>
    <property type="match status" value="1"/>
</dbReference>
<dbReference type="InterPro" id="IPR036126">
    <property type="entry name" value="TBCA_sf"/>
</dbReference>
<proteinExistence type="predicted"/>
<dbReference type="GO" id="GO:0048487">
    <property type="term" value="F:beta-tubulin binding"/>
    <property type="evidence" value="ECO:0007669"/>
    <property type="project" value="InterPro"/>
</dbReference>
<keyword evidence="4" id="KW-1185">Reference proteome</keyword>
<evidence type="ECO:0000313" key="4">
    <source>
        <dbReference type="Proteomes" id="UP000014197"/>
    </source>
</evidence>
<protein>
    <submittedName>
        <fullName evidence="1">Uncharacterized protein</fullName>
    </submittedName>
</protein>
<reference evidence="1 3" key="1">
    <citation type="submission" date="2013-02" db="EMBL/GenBank/DDBJ databases">
        <title>The Genome Sequence of Enterococcus haemoperoxidus BAA-382.</title>
        <authorList>
            <consortium name="The Broad Institute Genome Sequencing Platform"/>
            <consortium name="The Broad Institute Genome Sequencing Center for Infectious Disease"/>
            <person name="Earl A.M."/>
            <person name="Gilmore M.S."/>
            <person name="Lebreton F."/>
            <person name="Walker B."/>
            <person name="Young S.K."/>
            <person name="Zeng Q."/>
            <person name="Gargeya S."/>
            <person name="Fitzgerald M."/>
            <person name="Haas B."/>
            <person name="Abouelleil A."/>
            <person name="Alvarado L."/>
            <person name="Arachchi H.M."/>
            <person name="Berlin A.M."/>
            <person name="Chapman S.B."/>
            <person name="Dewar J."/>
            <person name="Goldberg J."/>
            <person name="Griggs A."/>
            <person name="Gujja S."/>
            <person name="Hansen M."/>
            <person name="Howarth C."/>
            <person name="Imamovic A."/>
            <person name="Larimer J."/>
            <person name="McCowan C."/>
            <person name="Murphy C."/>
            <person name="Neiman D."/>
            <person name="Pearson M."/>
            <person name="Priest M."/>
            <person name="Roberts A."/>
            <person name="Saif S."/>
            <person name="Shea T."/>
            <person name="Sisk P."/>
            <person name="Sykes S."/>
            <person name="Wortman J."/>
            <person name="Nusbaum C."/>
            <person name="Birren B."/>
        </authorList>
    </citation>
    <scope>NUCLEOTIDE SEQUENCE [LARGE SCALE GENOMIC DNA]</scope>
    <source>
        <strain evidence="1 3">ATCC BAA-382</strain>
    </source>
</reference>
<accession>R2SZI6</accession>
<name>R2SZI6_9ENTE</name>
<gene>
    <name evidence="2" type="ORF">I583_00357</name>
    <name evidence="1" type="ORF">UAW_02673</name>
</gene>
<sequence length="70" mass="7996">MEITEDEYIGLTSTEGIHQDDVAMLIDNNDTLEELVSDLKEYFKSDAKYYEDRKVFKTAVDQAMAAEAIN</sequence>
<dbReference type="PATRIC" id="fig|1158608.3.peg.2615"/>
<reference evidence="2 4" key="2">
    <citation type="submission" date="2013-03" db="EMBL/GenBank/DDBJ databases">
        <title>The Genome Sequence of Enterococcus haemoperoxidus BAA-382 (PacBio/Illumina hybrid assembly).</title>
        <authorList>
            <consortium name="The Broad Institute Genomics Platform"/>
            <consortium name="The Broad Institute Genome Sequencing Center for Infectious Disease"/>
            <person name="Earl A."/>
            <person name="Russ C."/>
            <person name="Gilmore M."/>
            <person name="Surin D."/>
            <person name="Walker B."/>
            <person name="Young S."/>
            <person name="Zeng Q."/>
            <person name="Gargeya S."/>
            <person name="Fitzgerald M."/>
            <person name="Haas B."/>
            <person name="Abouelleil A."/>
            <person name="Allen A.W."/>
            <person name="Alvarado L."/>
            <person name="Arachchi H.M."/>
            <person name="Berlin A.M."/>
            <person name="Chapman S.B."/>
            <person name="Gainer-Dewar J."/>
            <person name="Goldberg J."/>
            <person name="Griggs A."/>
            <person name="Gujja S."/>
            <person name="Hansen M."/>
            <person name="Howarth C."/>
            <person name="Imamovic A."/>
            <person name="Ireland A."/>
            <person name="Larimer J."/>
            <person name="McCowan C."/>
            <person name="Murphy C."/>
            <person name="Pearson M."/>
            <person name="Poon T.W."/>
            <person name="Priest M."/>
            <person name="Roberts A."/>
            <person name="Saif S."/>
            <person name="Shea T."/>
            <person name="Sisk P."/>
            <person name="Sykes S."/>
            <person name="Wortman J."/>
            <person name="Nusbaum C."/>
            <person name="Birren B."/>
        </authorList>
    </citation>
    <scope>NUCLEOTIDE SEQUENCE [LARGE SCALE GENOMIC DNA]</scope>
    <source>
        <strain evidence="2 4">ATCC BAA-382</strain>
    </source>
</reference>
<dbReference type="EMBL" id="ASVY01000002">
    <property type="protein sequence ID" value="EOT61378.1"/>
    <property type="molecule type" value="Genomic_DNA"/>
</dbReference>
<dbReference type="Proteomes" id="UP000013858">
    <property type="component" value="Unassembled WGS sequence"/>
</dbReference>